<dbReference type="InterPro" id="IPR018240">
    <property type="entry name" value="Clathrin_mu_CS"/>
</dbReference>
<proteinExistence type="predicted"/>
<dbReference type="PROSITE" id="PS00991">
    <property type="entry name" value="CLAT_ADAPTOR_M_2"/>
    <property type="match status" value="1"/>
</dbReference>
<name>A0A165E5B7_EXIGL</name>
<dbReference type="AlphaFoldDB" id="A0A165E5B7"/>
<keyword evidence="4" id="KW-0472">Membrane</keyword>
<evidence type="ECO:0000313" key="6">
    <source>
        <dbReference type="Proteomes" id="UP000077266"/>
    </source>
</evidence>
<evidence type="ECO:0000313" key="5">
    <source>
        <dbReference type="EMBL" id="KZV86103.1"/>
    </source>
</evidence>
<evidence type="ECO:0000256" key="4">
    <source>
        <dbReference type="ARBA" id="ARBA00023136"/>
    </source>
</evidence>
<evidence type="ECO:0000256" key="3">
    <source>
        <dbReference type="ARBA" id="ARBA00022927"/>
    </source>
</evidence>
<reference evidence="5 6" key="1">
    <citation type="journal article" date="2016" name="Mol. Biol. Evol.">
        <title>Comparative Genomics of Early-Diverging Mushroom-Forming Fungi Provides Insights into the Origins of Lignocellulose Decay Capabilities.</title>
        <authorList>
            <person name="Nagy L.G."/>
            <person name="Riley R."/>
            <person name="Tritt A."/>
            <person name="Adam C."/>
            <person name="Daum C."/>
            <person name="Floudas D."/>
            <person name="Sun H."/>
            <person name="Yadav J.S."/>
            <person name="Pangilinan J."/>
            <person name="Larsson K.H."/>
            <person name="Matsuura K."/>
            <person name="Barry K."/>
            <person name="Labutti K."/>
            <person name="Kuo R."/>
            <person name="Ohm R.A."/>
            <person name="Bhattacharya S.S."/>
            <person name="Shirouzu T."/>
            <person name="Yoshinaga Y."/>
            <person name="Martin F.M."/>
            <person name="Grigoriev I.V."/>
            <person name="Hibbett D.S."/>
        </authorList>
    </citation>
    <scope>NUCLEOTIDE SEQUENCE [LARGE SCALE GENOMIC DNA]</scope>
    <source>
        <strain evidence="5 6">HHB12029</strain>
    </source>
</reference>
<dbReference type="GO" id="GO:0006886">
    <property type="term" value="P:intracellular protein transport"/>
    <property type="evidence" value="ECO:0007669"/>
    <property type="project" value="InterPro"/>
</dbReference>
<comment type="subcellular location">
    <subcellularLocation>
        <location evidence="1">Endomembrane system</location>
    </subcellularLocation>
</comment>
<keyword evidence="6" id="KW-1185">Reference proteome</keyword>
<evidence type="ECO:0000256" key="1">
    <source>
        <dbReference type="ARBA" id="ARBA00004308"/>
    </source>
</evidence>
<accession>A0A165E5B7</accession>
<dbReference type="GO" id="GO:0012505">
    <property type="term" value="C:endomembrane system"/>
    <property type="evidence" value="ECO:0007669"/>
    <property type="project" value="UniProtKB-SubCell"/>
</dbReference>
<dbReference type="GO" id="GO:0030131">
    <property type="term" value="C:clathrin adaptor complex"/>
    <property type="evidence" value="ECO:0007669"/>
    <property type="project" value="InterPro"/>
</dbReference>
<sequence length="354" mass="39404">MPIAGLSIGSFGDITTILQLAWAIRRVLIDCSRSATEINELIADIDSFTTALQQVRATLEVQYQVPVDIENGILYALGTCYTVLQKVEERLAVHRSANSPRSWRKRWNVCVWELFGGKLEMEKSRRRLLEQLDVIQTYLAALQSRRLSQLQRASERDNRTVVDVFNLVSQLSHRVGFGVPFHFFDDDGIAVQPLAAISFEELSVVLDMEDAIQRRGQAISWSMTISAGYMEDPVEPPYVGCASLTELIYMEAPSSAISLIPPEGEMWLSVYEMKIFVYQDGLSAVPRNILVSPVYDVSSNERAVSADRSNAMIGLLQSLANGSRPPLLNSGLWEVLADEIEGEDEALEQVTAGT</sequence>
<protein>
    <recommendedName>
        <fullName evidence="7">Fungal N-terminal domain-containing protein</fullName>
    </recommendedName>
</protein>
<evidence type="ECO:0008006" key="7">
    <source>
        <dbReference type="Google" id="ProtNLM"/>
    </source>
</evidence>
<gene>
    <name evidence="5" type="ORF">EXIGLDRAFT_841005</name>
</gene>
<dbReference type="Proteomes" id="UP000077266">
    <property type="component" value="Unassembled WGS sequence"/>
</dbReference>
<organism evidence="5 6">
    <name type="scientific">Exidia glandulosa HHB12029</name>
    <dbReference type="NCBI Taxonomy" id="1314781"/>
    <lineage>
        <taxon>Eukaryota</taxon>
        <taxon>Fungi</taxon>
        <taxon>Dikarya</taxon>
        <taxon>Basidiomycota</taxon>
        <taxon>Agaricomycotina</taxon>
        <taxon>Agaricomycetes</taxon>
        <taxon>Auriculariales</taxon>
        <taxon>Exidiaceae</taxon>
        <taxon>Exidia</taxon>
    </lineage>
</organism>
<dbReference type="EMBL" id="KV426166">
    <property type="protein sequence ID" value="KZV86103.1"/>
    <property type="molecule type" value="Genomic_DNA"/>
</dbReference>
<dbReference type="InParanoid" id="A0A165E5B7"/>
<keyword evidence="3" id="KW-0653">Protein transport</keyword>
<keyword evidence="2" id="KW-0813">Transport</keyword>
<evidence type="ECO:0000256" key="2">
    <source>
        <dbReference type="ARBA" id="ARBA00022448"/>
    </source>
</evidence>
<dbReference type="GO" id="GO:0016192">
    <property type="term" value="P:vesicle-mediated transport"/>
    <property type="evidence" value="ECO:0007669"/>
    <property type="project" value="InterPro"/>
</dbReference>